<accession>A0A7C9AMW1</accession>
<dbReference type="SUPFAM" id="SSF56672">
    <property type="entry name" value="DNA/RNA polymerases"/>
    <property type="match status" value="1"/>
</dbReference>
<feature type="domain" description="Reverse transcriptase" evidence="1">
    <location>
        <begin position="1"/>
        <end position="138"/>
    </location>
</feature>
<dbReference type="InterPro" id="IPR051320">
    <property type="entry name" value="Viral_Replic_Matur_Polypro"/>
</dbReference>
<dbReference type="PANTHER" id="PTHR33064:SF37">
    <property type="entry name" value="RIBONUCLEASE H"/>
    <property type="match status" value="1"/>
</dbReference>
<dbReference type="Pfam" id="PF00078">
    <property type="entry name" value="RVT_1"/>
    <property type="match status" value="1"/>
</dbReference>
<reference evidence="2" key="2">
    <citation type="submission" date="2020-07" db="EMBL/GenBank/DDBJ databases">
        <authorList>
            <person name="Vera ALvarez R."/>
            <person name="Arias-Moreno D.M."/>
            <person name="Jimenez-Jacinto V."/>
            <person name="Jimenez-Bremont J.F."/>
            <person name="Swaminathan K."/>
            <person name="Moose S.P."/>
            <person name="Guerrero-Gonzalez M.L."/>
            <person name="Marino-Ramirez L."/>
            <person name="Landsman D."/>
            <person name="Rodriguez-Kessler M."/>
            <person name="Delgado-Sanchez P."/>
        </authorList>
    </citation>
    <scope>NUCLEOTIDE SEQUENCE</scope>
    <source>
        <tissue evidence="2">Cladode</tissue>
    </source>
</reference>
<proteinExistence type="predicted"/>
<dbReference type="PANTHER" id="PTHR33064">
    <property type="entry name" value="POL PROTEIN"/>
    <property type="match status" value="1"/>
</dbReference>
<evidence type="ECO:0000313" key="2">
    <source>
        <dbReference type="EMBL" id="MBA4670213.1"/>
    </source>
</evidence>
<organism evidence="2">
    <name type="scientific">Opuntia streptacantha</name>
    <name type="common">Prickly pear cactus</name>
    <name type="synonym">Opuntia cardona</name>
    <dbReference type="NCBI Taxonomy" id="393608"/>
    <lineage>
        <taxon>Eukaryota</taxon>
        <taxon>Viridiplantae</taxon>
        <taxon>Streptophyta</taxon>
        <taxon>Embryophyta</taxon>
        <taxon>Tracheophyta</taxon>
        <taxon>Spermatophyta</taxon>
        <taxon>Magnoliopsida</taxon>
        <taxon>eudicotyledons</taxon>
        <taxon>Gunneridae</taxon>
        <taxon>Pentapetalae</taxon>
        <taxon>Caryophyllales</taxon>
        <taxon>Cactineae</taxon>
        <taxon>Cactaceae</taxon>
        <taxon>Opuntioideae</taxon>
        <taxon>Opuntia</taxon>
    </lineage>
</organism>
<name>A0A7C9AMW1_OPUST</name>
<dbReference type="PROSITE" id="PS50878">
    <property type="entry name" value="RT_POL"/>
    <property type="match status" value="1"/>
</dbReference>
<reference evidence="2" key="1">
    <citation type="journal article" date="2013" name="J. Plant Res.">
        <title>Effect of fungi and light on seed germination of three Opuntia species from semiarid lands of central Mexico.</title>
        <authorList>
            <person name="Delgado-Sanchez P."/>
            <person name="Jimenez-Bremont J.F."/>
            <person name="Guerrero-Gonzalez Mde L."/>
            <person name="Flores J."/>
        </authorList>
    </citation>
    <scope>NUCLEOTIDE SEQUENCE</scope>
    <source>
        <tissue evidence="2">Cladode</tissue>
    </source>
</reference>
<dbReference type="Gene3D" id="3.30.70.270">
    <property type="match status" value="1"/>
</dbReference>
<protein>
    <recommendedName>
        <fullName evidence="1">Reverse transcriptase domain-containing protein</fullName>
    </recommendedName>
</protein>
<dbReference type="EMBL" id="GISG01246873">
    <property type="protein sequence ID" value="MBA4670213.1"/>
    <property type="molecule type" value="Transcribed_RNA"/>
</dbReference>
<dbReference type="CDD" id="cd01647">
    <property type="entry name" value="RT_LTR"/>
    <property type="match status" value="1"/>
</dbReference>
<dbReference type="InterPro" id="IPR043502">
    <property type="entry name" value="DNA/RNA_pol_sf"/>
</dbReference>
<dbReference type="InterPro" id="IPR000477">
    <property type="entry name" value="RT_dom"/>
</dbReference>
<evidence type="ECO:0000259" key="1">
    <source>
        <dbReference type="PROSITE" id="PS50878"/>
    </source>
</evidence>
<dbReference type="InterPro" id="IPR043128">
    <property type="entry name" value="Rev_trsase/Diguanyl_cyclase"/>
</dbReference>
<dbReference type="AlphaFoldDB" id="A0A7C9AMW1"/>
<sequence>MHILSPEKDYFISRIKGMKWFASLDAKSGYYQLRLHPNTIPLTAFSCPAEKLYEWKVLPFGLKQVPSIFQKYMSKNLEGLEEYCLVYIDDILIFSKQDKEDHLQKLLTVLQRCKDRGIVLSKKKAQLCKQEIDFLGLT</sequence>